<accession>A0ABP5F0R1</accession>
<comment type="caution">
    <text evidence="3">The sequence shown here is derived from an EMBL/GenBank/DDBJ whole genome shotgun (WGS) entry which is preliminary data.</text>
</comment>
<dbReference type="PROSITE" id="PS01125">
    <property type="entry name" value="ROK"/>
    <property type="match status" value="1"/>
</dbReference>
<dbReference type="Gene3D" id="3.30.420.40">
    <property type="match status" value="2"/>
</dbReference>
<proteinExistence type="inferred from homology"/>
<gene>
    <name evidence="3" type="ORF">GCM10009839_01980</name>
</gene>
<evidence type="ECO:0000313" key="4">
    <source>
        <dbReference type="Proteomes" id="UP001500751"/>
    </source>
</evidence>
<dbReference type="EMBL" id="BAAAQN010000001">
    <property type="protein sequence ID" value="GAA2011492.1"/>
    <property type="molecule type" value="Genomic_DNA"/>
</dbReference>
<dbReference type="PANTHER" id="PTHR18964">
    <property type="entry name" value="ROK (REPRESSOR, ORF, KINASE) FAMILY"/>
    <property type="match status" value="1"/>
</dbReference>
<sequence length="339" mass="33489">MYMGHRAGRERGPEVAGPRGGRGSPAVALDIGGTKTAAALVSDRGEILGSATMATRGGHADLLAGMERLVIEAVGPVGLAEVSGLGISSAGPIDLASGTVAPVNIPELRGLPLLKRMAALVPGRPARLLGDGLAAAAGEHWVGAGQGFEDLLAIVVSTGVGGGLVLRGRLHGGASGNAGHVGHAPVVMDGDPCPCGGIGCPEAYASGPSMVAFAVRSGWRTDARPDGEALAEAARRGEPAAVLAFERGAGALAAMIAAAAATCDLRRVIIGGGVAAAGPVLMDPLRRSLGRYLSLTFLAGLEVVPAGLGARASLIGAAAAVHEPDRYAISEVTASLVSS</sequence>
<reference evidence="4" key="1">
    <citation type="journal article" date="2019" name="Int. J. Syst. Evol. Microbiol.">
        <title>The Global Catalogue of Microorganisms (GCM) 10K type strain sequencing project: providing services to taxonomists for standard genome sequencing and annotation.</title>
        <authorList>
            <consortium name="The Broad Institute Genomics Platform"/>
            <consortium name="The Broad Institute Genome Sequencing Center for Infectious Disease"/>
            <person name="Wu L."/>
            <person name="Ma J."/>
        </authorList>
    </citation>
    <scope>NUCLEOTIDE SEQUENCE [LARGE SCALE GENOMIC DNA]</scope>
    <source>
        <strain evidence="4">JCM 16014</strain>
    </source>
</reference>
<comment type="similarity">
    <text evidence="1">Belongs to the ROK (NagC/XylR) family.</text>
</comment>
<dbReference type="Proteomes" id="UP001500751">
    <property type="component" value="Unassembled WGS sequence"/>
</dbReference>
<dbReference type="InterPro" id="IPR049874">
    <property type="entry name" value="ROK_cs"/>
</dbReference>
<evidence type="ECO:0000256" key="2">
    <source>
        <dbReference type="SAM" id="MobiDB-lite"/>
    </source>
</evidence>
<evidence type="ECO:0000256" key="1">
    <source>
        <dbReference type="ARBA" id="ARBA00006479"/>
    </source>
</evidence>
<evidence type="ECO:0000313" key="3">
    <source>
        <dbReference type="EMBL" id="GAA2011492.1"/>
    </source>
</evidence>
<dbReference type="Pfam" id="PF00480">
    <property type="entry name" value="ROK"/>
    <property type="match status" value="1"/>
</dbReference>
<keyword evidence="4" id="KW-1185">Reference proteome</keyword>
<dbReference type="SUPFAM" id="SSF53067">
    <property type="entry name" value="Actin-like ATPase domain"/>
    <property type="match status" value="1"/>
</dbReference>
<name>A0ABP5F0R1_9ACTN</name>
<protein>
    <submittedName>
        <fullName evidence="3">ROK family protein</fullName>
    </submittedName>
</protein>
<dbReference type="InterPro" id="IPR000600">
    <property type="entry name" value="ROK"/>
</dbReference>
<dbReference type="PANTHER" id="PTHR18964:SF169">
    <property type="entry name" value="N-ACETYLMANNOSAMINE KINASE"/>
    <property type="match status" value="1"/>
</dbReference>
<feature type="region of interest" description="Disordered" evidence="2">
    <location>
        <begin position="1"/>
        <end position="23"/>
    </location>
</feature>
<dbReference type="InterPro" id="IPR043129">
    <property type="entry name" value="ATPase_NBD"/>
</dbReference>
<organism evidence="3 4">
    <name type="scientific">Catenulispora yoronensis</name>
    <dbReference type="NCBI Taxonomy" id="450799"/>
    <lineage>
        <taxon>Bacteria</taxon>
        <taxon>Bacillati</taxon>
        <taxon>Actinomycetota</taxon>
        <taxon>Actinomycetes</taxon>
        <taxon>Catenulisporales</taxon>
        <taxon>Catenulisporaceae</taxon>
        <taxon>Catenulispora</taxon>
    </lineage>
</organism>